<organism evidence="1">
    <name type="scientific">Noccaea caerulescens</name>
    <name type="common">Alpine penny-cress</name>
    <name type="synonym">Thlaspi caerulescens</name>
    <dbReference type="NCBI Taxonomy" id="107243"/>
    <lineage>
        <taxon>Eukaryota</taxon>
        <taxon>Viridiplantae</taxon>
        <taxon>Streptophyta</taxon>
        <taxon>Embryophyta</taxon>
        <taxon>Tracheophyta</taxon>
        <taxon>Spermatophyta</taxon>
        <taxon>Magnoliopsida</taxon>
        <taxon>eudicotyledons</taxon>
        <taxon>Gunneridae</taxon>
        <taxon>Pentapetalae</taxon>
        <taxon>rosids</taxon>
        <taxon>malvids</taxon>
        <taxon>Brassicales</taxon>
        <taxon>Brassicaceae</taxon>
        <taxon>Coluteocarpeae</taxon>
        <taxon>Noccaea</taxon>
    </lineage>
</organism>
<dbReference type="AlphaFoldDB" id="A0A1J3I034"/>
<sequence length="82" mass="9701">MSLLNLPLQLLIGAFEGDYPDLFIFFFSEFPDSISRARLRVTFPLIRPWRHRRFKLRPPWTAEQIKHILSLILGINTNLKAH</sequence>
<gene>
    <name evidence="1" type="ORF">LE_TR2978_c5_g1_i1_g.9521</name>
</gene>
<protein>
    <submittedName>
        <fullName evidence="1">Uncharacterized protein</fullName>
    </submittedName>
</protein>
<name>A0A1J3I034_NOCCA</name>
<proteinExistence type="predicted"/>
<accession>A0A1J3I034</accession>
<evidence type="ECO:0000313" key="1">
    <source>
        <dbReference type="EMBL" id="JAU73598.1"/>
    </source>
</evidence>
<reference evidence="1" key="1">
    <citation type="submission" date="2016-07" db="EMBL/GenBank/DDBJ databases">
        <title>De novo transcriptome assembly of four accessions of the metal hyperaccumulator plant Noccaea caerulescens.</title>
        <authorList>
            <person name="Blande D."/>
            <person name="Halimaa P."/>
            <person name="Tervahauta A.I."/>
            <person name="Aarts M.G."/>
            <person name="Karenlampi S.O."/>
        </authorList>
    </citation>
    <scope>NUCLEOTIDE SEQUENCE</scope>
</reference>
<dbReference type="EMBL" id="GEVL01003743">
    <property type="protein sequence ID" value="JAU73598.1"/>
    <property type="molecule type" value="Transcribed_RNA"/>
</dbReference>